<organism evidence="2 3">
    <name type="scientific">Microbacterium stercoris</name>
    <dbReference type="NCBI Taxonomy" id="2820289"/>
    <lineage>
        <taxon>Bacteria</taxon>
        <taxon>Bacillati</taxon>
        <taxon>Actinomycetota</taxon>
        <taxon>Actinomycetes</taxon>
        <taxon>Micrococcales</taxon>
        <taxon>Microbacteriaceae</taxon>
        <taxon>Microbacterium</taxon>
    </lineage>
</organism>
<keyword evidence="1" id="KW-1133">Transmembrane helix</keyword>
<sequence length="270" mass="27393">MSRAPSTTWGRAIGFAGVVFFAPLVVALAAVFVLAPGKPYGLSLLAAGGPVALFGAVWLTILTHRRARDVSGLALSAAVIGVCAAAAVALLLPIIGSFPEAGFGGLVYFGAIALVVAVGVYLAIGGPFWLAATALLAAPIVLPGARVSSRRAGLVLGIGGSVLAVAMIATTWISAGAGEFARGCRADVDQAGAPTGTFTWIPLGVRCEWPVGTASFTTDPDWIATIVVVVALSLAAFGVGLVIRSRPPRPLPAVPAERWDAPDDPWHPQA</sequence>
<comment type="caution">
    <text evidence="2">The sequence shown here is derived from an EMBL/GenBank/DDBJ whole genome shotgun (WGS) entry which is preliminary data.</text>
</comment>
<dbReference type="Proteomes" id="UP000680132">
    <property type="component" value="Unassembled WGS sequence"/>
</dbReference>
<proteinExistence type="predicted"/>
<feature type="transmembrane region" description="Helical" evidence="1">
    <location>
        <begin position="107"/>
        <end position="140"/>
    </location>
</feature>
<dbReference type="AlphaFoldDB" id="A0A939QLD7"/>
<feature type="transmembrane region" description="Helical" evidence="1">
    <location>
        <begin position="152"/>
        <end position="173"/>
    </location>
</feature>
<feature type="transmembrane region" description="Helical" evidence="1">
    <location>
        <begin position="40"/>
        <end position="61"/>
    </location>
</feature>
<keyword evidence="3" id="KW-1185">Reference proteome</keyword>
<evidence type="ECO:0000313" key="2">
    <source>
        <dbReference type="EMBL" id="MBO3665044.1"/>
    </source>
</evidence>
<keyword evidence="1" id="KW-0812">Transmembrane</keyword>
<evidence type="ECO:0000256" key="1">
    <source>
        <dbReference type="SAM" id="Phobius"/>
    </source>
</evidence>
<evidence type="ECO:0000313" key="3">
    <source>
        <dbReference type="Proteomes" id="UP000680132"/>
    </source>
</evidence>
<gene>
    <name evidence="2" type="ORF">J5V96_16215</name>
</gene>
<keyword evidence="1" id="KW-0472">Membrane</keyword>
<reference evidence="2" key="1">
    <citation type="submission" date="2021-03" db="EMBL/GenBank/DDBJ databases">
        <title>Microbacterium sp. nov., a novel actinobacterium isolated from cow dung.</title>
        <authorList>
            <person name="Zhang L."/>
        </authorList>
    </citation>
    <scope>NUCLEOTIDE SEQUENCE</scope>
    <source>
        <strain evidence="2">NEAU-LLB</strain>
    </source>
</reference>
<accession>A0A939QLD7</accession>
<dbReference type="RefSeq" id="WP_208505389.1">
    <property type="nucleotide sequence ID" value="NZ_JAGFOA010000008.1"/>
</dbReference>
<feature type="transmembrane region" description="Helical" evidence="1">
    <location>
        <begin position="12"/>
        <end position="34"/>
    </location>
</feature>
<feature type="transmembrane region" description="Helical" evidence="1">
    <location>
        <begin position="222"/>
        <end position="243"/>
    </location>
</feature>
<dbReference type="EMBL" id="JAGFOA010000008">
    <property type="protein sequence ID" value="MBO3665044.1"/>
    <property type="molecule type" value="Genomic_DNA"/>
</dbReference>
<name>A0A939QLD7_9MICO</name>
<feature type="transmembrane region" description="Helical" evidence="1">
    <location>
        <begin position="73"/>
        <end position="95"/>
    </location>
</feature>
<protein>
    <submittedName>
        <fullName evidence="2">Uncharacterized protein</fullName>
    </submittedName>
</protein>